<feature type="region of interest" description="Disordered" evidence="1">
    <location>
        <begin position="968"/>
        <end position="1315"/>
    </location>
</feature>
<feature type="compositionally biased region" description="Basic and acidic residues" evidence="1">
    <location>
        <begin position="645"/>
        <end position="673"/>
    </location>
</feature>
<comment type="caution">
    <text evidence="2">The sequence shown here is derived from an EMBL/GenBank/DDBJ whole genome shotgun (WGS) entry which is preliminary data.</text>
</comment>
<feature type="compositionally biased region" description="Basic and acidic residues" evidence="1">
    <location>
        <begin position="606"/>
        <end position="615"/>
    </location>
</feature>
<feature type="region of interest" description="Disordered" evidence="1">
    <location>
        <begin position="317"/>
        <end position="349"/>
    </location>
</feature>
<protein>
    <submittedName>
        <fullName evidence="2">(diamondback moth) hypothetical protein</fullName>
    </submittedName>
</protein>
<accession>A0A8S4GHQ9</accession>
<sequence length="1632" mass="182007">MEEEVPASGVRLTRLRRRLSVEAEEVGSPSTPSTPTKKRGGRLAAKPVLDNIDENAPVSSPRVTRRRSTARDIVEEEKILTPAKRSVRARSNTSLTSDTAQAFDSPRAKRAARRNSAVGSDTEAPVTPARQTRWGRKDSTSSIENNVEAATKTAKPLTEEPIVEEPETQKSPKDVANDSLSPNSLRKSQRIAAKKVRNSLNTSETESNTSATHEKSRRKSKNKEQETSPAVTNSAKKSVENKEKALATPDLLNELSSKSKDGKRRRAKSWTTEPSENNTDKENVKKYANRSFNKPSKQNMTGSGDALVYEVKINDKSQVVEPAKSPKKKHKDEAIPSPQKEIKRLSLGKGDGEDIVDHVLKSKISNDDETSELLSQAQPEDIKCLVYFDDTDSNAESIGKVEKINKQNVSVNGGDQCVPFVPKINEEEMEDKKQSNRSFSFNKSINKSLETQNRRRISSINTSVEPMEIDETIPENVSIVDKSETSINNKSLQKQQLNNISKAENLSETVNSIFNVTEERKSLDPIGEQSKSKNKSLQKESRQSTASVTEEKPVNDLEKSANENKTTLILSQIKDDSALDTNSKSPKAKNIEIIQENLSNLSNMSDKGKEKESRRKSSISKSETPLKHKNILGMQTSTPVISTNGDKKVEKRESINVSKKNDSIASKKSEKIDSSSSEASEEESSEDERNDSKLVIDEAEDAGDDYESGDSQNESEIEYAEENEIVERGETLTSDEEMSDDTDYEKDSFVVSSDEEDNELMSGTGDDLSMSDNELTMSAKSKKKFNERKLKQQKKASKEMYEARHQNDAEDTSDDETSKPVRKNNRQRLNSSHLQSGDESVIKPKKNNRQRLDSSQEDTHIQSDDAEKKTPKKKNKSRLDSSQDTSAVHKNLDTTCDKNVNDEKEITTIMNESTVQKSDPLITVVKSEPKTPQKLDISTVNISVRPDIEEVEVNGDVSLLRSNTTLDPLQATAAFEDDEDEDSSSGNEEIMQNYDSMLTELNKETNKKQVKKHDISLNMNKKDKPKANPIVDQLNLTQTKKEKKRKISKSEPEPQEDKNKSLDQSKNKSKPQEDKNKSLDQSKNKSKSLPEPDESSSDSLDLKLLFPDGASDSDDEAVSQSADDKQKASSDDFIPLKSSEAKTNLLENMDDSSDTGTDDDNTAVVITEKSPKKNKRLSESEQIENQMNRTPASVKKNNKSLSKPEDIDQVDGSAKKGTPKKSNQKNSSIMNMTESGSAEVPEVKTPGSIKKKNKKLSQSLSQNDEPKIEEDVNVTMGSSKKKKMSESESTENSFAKTANTSLPIGNTNMKNKKNKKLSESLNFDTVYVSTIEDIVNALGSAKKKNKKNSESSDVNSVNVNGEVGAADSVDEISSKKRKRKSSVVGDTVSEELNVSVPAAGSHKKKLKLSPSESENEAVDMAVKKNDQSQKQTEKVVSQETSKSKKTKKDHIVDQQKIIPENKPKKRKNRDDDDSHKQTKVLKEHRFDNLQISRLPSTLLEQLEEKPQKLSRRAESIVATSAFKVEEIIKRKNKPSHYLEESIYLNSDSPDKKKQKMIKERPKVLPFVPTASTSGSGFTTKFQINVIPKETKFVAKSSNTINFKNTHIQELKIKKMGTYENYKNQRKVKLSKF</sequence>
<feature type="compositionally biased region" description="Polar residues" evidence="1">
    <location>
        <begin position="770"/>
        <end position="779"/>
    </location>
</feature>
<reference evidence="2" key="1">
    <citation type="submission" date="2020-11" db="EMBL/GenBank/DDBJ databases">
        <authorList>
            <person name="Whiteford S."/>
        </authorList>
    </citation>
    <scope>NUCLEOTIDE SEQUENCE</scope>
</reference>
<feature type="compositionally biased region" description="Basic and acidic residues" evidence="1">
    <location>
        <begin position="549"/>
        <end position="562"/>
    </location>
</feature>
<feature type="compositionally biased region" description="Basic and acidic residues" evidence="1">
    <location>
        <begin position="1468"/>
        <end position="1487"/>
    </location>
</feature>
<feature type="compositionally biased region" description="Polar residues" evidence="1">
    <location>
        <begin position="290"/>
        <end position="302"/>
    </location>
</feature>
<feature type="compositionally biased region" description="Basic residues" evidence="1">
    <location>
        <begin position="780"/>
        <end position="795"/>
    </location>
</feature>
<feature type="region of interest" description="Disordered" evidence="1">
    <location>
        <begin position="577"/>
        <end position="896"/>
    </location>
</feature>
<feature type="compositionally biased region" description="Polar residues" evidence="1">
    <location>
        <begin position="827"/>
        <end position="838"/>
    </location>
</feature>
<feature type="compositionally biased region" description="Polar residues" evidence="1">
    <location>
        <begin position="1294"/>
        <end position="1305"/>
    </location>
</feature>
<feature type="compositionally biased region" description="Polar residues" evidence="1">
    <location>
        <begin position="1224"/>
        <end position="1236"/>
    </location>
</feature>
<feature type="region of interest" description="Disordered" evidence="1">
    <location>
        <begin position="521"/>
        <end position="563"/>
    </location>
</feature>
<feature type="region of interest" description="Disordered" evidence="1">
    <location>
        <begin position="428"/>
        <end position="463"/>
    </location>
</feature>
<feature type="compositionally biased region" description="Low complexity" evidence="1">
    <location>
        <begin position="198"/>
        <end position="211"/>
    </location>
</feature>
<feature type="compositionally biased region" description="Acidic residues" evidence="1">
    <location>
        <begin position="733"/>
        <end position="744"/>
    </location>
</feature>
<evidence type="ECO:0000256" key="1">
    <source>
        <dbReference type="SAM" id="MobiDB-lite"/>
    </source>
</evidence>
<evidence type="ECO:0000313" key="2">
    <source>
        <dbReference type="EMBL" id="CAG9138468.1"/>
    </source>
</evidence>
<feature type="region of interest" description="Disordered" evidence="1">
    <location>
        <begin position="1339"/>
        <end position="1487"/>
    </location>
</feature>
<keyword evidence="3" id="KW-1185">Reference proteome</keyword>
<feature type="compositionally biased region" description="Basic and acidic residues" evidence="1">
    <location>
        <begin position="167"/>
        <end position="176"/>
    </location>
</feature>
<feature type="compositionally biased region" description="Polar residues" evidence="1">
    <location>
        <begin position="89"/>
        <end position="102"/>
    </location>
</feature>
<feature type="compositionally biased region" description="Basic residues" evidence="1">
    <location>
        <begin position="187"/>
        <end position="197"/>
    </location>
</feature>
<feature type="compositionally biased region" description="Acidic residues" evidence="1">
    <location>
        <begin position="697"/>
        <end position="724"/>
    </location>
</feature>
<organism evidence="2 3">
    <name type="scientific">Plutella xylostella</name>
    <name type="common">Diamondback moth</name>
    <name type="synonym">Plutella maculipennis</name>
    <dbReference type="NCBI Taxonomy" id="51655"/>
    <lineage>
        <taxon>Eukaryota</taxon>
        <taxon>Metazoa</taxon>
        <taxon>Ecdysozoa</taxon>
        <taxon>Arthropoda</taxon>
        <taxon>Hexapoda</taxon>
        <taxon>Insecta</taxon>
        <taxon>Pterygota</taxon>
        <taxon>Neoptera</taxon>
        <taxon>Endopterygota</taxon>
        <taxon>Lepidoptera</taxon>
        <taxon>Glossata</taxon>
        <taxon>Ditrysia</taxon>
        <taxon>Yponomeutoidea</taxon>
        <taxon>Plutellidae</taxon>
        <taxon>Plutella</taxon>
    </lineage>
</organism>
<dbReference type="EMBL" id="CAJHNJ030000691">
    <property type="protein sequence ID" value="CAG9138468.1"/>
    <property type="molecule type" value="Genomic_DNA"/>
</dbReference>
<feature type="compositionally biased region" description="Acidic residues" evidence="1">
    <location>
        <begin position="1148"/>
        <end position="1161"/>
    </location>
</feature>
<feature type="compositionally biased region" description="Basic and acidic residues" evidence="1">
    <location>
        <begin position="850"/>
        <end position="869"/>
    </location>
</feature>
<feature type="compositionally biased region" description="Basic and acidic residues" evidence="1">
    <location>
        <begin position="69"/>
        <end position="79"/>
    </location>
</feature>
<evidence type="ECO:0000313" key="3">
    <source>
        <dbReference type="Proteomes" id="UP000653454"/>
    </source>
</evidence>
<proteinExistence type="predicted"/>
<feature type="compositionally biased region" description="Basic and acidic residues" evidence="1">
    <location>
        <begin position="340"/>
        <end position="349"/>
    </location>
</feature>
<feature type="compositionally biased region" description="Acidic residues" evidence="1">
    <location>
        <begin position="679"/>
        <end position="689"/>
    </location>
</feature>
<feature type="compositionally biased region" description="Polar residues" evidence="1">
    <location>
        <begin position="596"/>
        <end position="605"/>
    </location>
</feature>
<feature type="region of interest" description="Disordered" evidence="1">
    <location>
        <begin position="16"/>
        <end position="303"/>
    </location>
</feature>
<dbReference type="Proteomes" id="UP000653454">
    <property type="component" value="Unassembled WGS sequence"/>
</dbReference>
<feature type="compositionally biased region" description="Polar residues" evidence="1">
    <location>
        <begin position="227"/>
        <end position="236"/>
    </location>
</feature>
<feature type="compositionally biased region" description="Basic and acidic residues" evidence="1">
    <location>
        <begin position="796"/>
        <end position="808"/>
    </location>
</feature>
<feature type="compositionally biased region" description="Polar residues" evidence="1">
    <location>
        <begin position="633"/>
        <end position="644"/>
    </location>
</feature>
<name>A0A8S4GHQ9_PLUXY</name>
<gene>
    <name evidence="2" type="ORF">PLXY2_LOCUS16739</name>
</gene>
<feature type="compositionally biased region" description="Basic and acidic residues" evidence="1">
    <location>
        <begin position="1421"/>
        <end position="1433"/>
    </location>
</feature>
<feature type="compositionally biased region" description="Polar residues" evidence="1">
    <location>
        <begin position="880"/>
        <end position="889"/>
    </location>
</feature>
<feature type="compositionally biased region" description="Low complexity" evidence="1">
    <location>
        <begin position="1351"/>
        <end position="1366"/>
    </location>
</feature>
<feature type="compositionally biased region" description="Polar residues" evidence="1">
    <location>
        <begin position="436"/>
        <end position="451"/>
    </location>
</feature>
<feature type="compositionally biased region" description="Basic and acidic residues" evidence="1">
    <location>
        <begin position="1001"/>
        <end position="1026"/>
    </location>
</feature>
<feature type="compositionally biased region" description="Basic and acidic residues" evidence="1">
    <location>
        <begin position="1048"/>
        <end position="1083"/>
    </location>
</feature>